<dbReference type="Proteomes" id="UP000181942">
    <property type="component" value="Unassembled WGS sequence"/>
</dbReference>
<evidence type="ECO:0008006" key="4">
    <source>
        <dbReference type="Google" id="ProtNLM"/>
    </source>
</evidence>
<dbReference type="RefSeq" id="WP_075033638.1">
    <property type="nucleotide sequence ID" value="NZ_FONR01000045.1"/>
</dbReference>
<dbReference type="PANTHER" id="PTHR47691:SF3">
    <property type="entry name" value="HTH-TYPE TRANSCRIPTIONAL REGULATOR RV0890C-RELATED"/>
    <property type="match status" value="1"/>
</dbReference>
<dbReference type="AlphaFoldDB" id="A0A1I2XCL9"/>
<feature type="compositionally biased region" description="Basic residues" evidence="1">
    <location>
        <begin position="8"/>
        <end position="20"/>
    </location>
</feature>
<dbReference type="SUPFAM" id="SSF52540">
    <property type="entry name" value="P-loop containing nucleoside triphosphate hydrolases"/>
    <property type="match status" value="1"/>
</dbReference>
<dbReference type="PANTHER" id="PTHR47691">
    <property type="entry name" value="REGULATOR-RELATED"/>
    <property type="match status" value="1"/>
</dbReference>
<evidence type="ECO:0000313" key="3">
    <source>
        <dbReference type="Proteomes" id="UP000181942"/>
    </source>
</evidence>
<name>A0A1I2XCL9_9ACTN</name>
<feature type="region of interest" description="Disordered" evidence="1">
    <location>
        <begin position="1"/>
        <end position="26"/>
    </location>
</feature>
<protein>
    <recommendedName>
        <fullName evidence="4">NB-ARC domain-containing protein</fullName>
    </recommendedName>
</protein>
<dbReference type="InterPro" id="IPR027417">
    <property type="entry name" value="P-loop_NTPase"/>
</dbReference>
<accession>A0A1I2XCL9</accession>
<dbReference type="OrthoDB" id="4325578at2"/>
<proteinExistence type="predicted"/>
<organism evidence="2 3">
    <name type="scientific">Streptomyces mirabilis</name>
    <dbReference type="NCBI Taxonomy" id="68239"/>
    <lineage>
        <taxon>Bacteria</taxon>
        <taxon>Bacillati</taxon>
        <taxon>Actinomycetota</taxon>
        <taxon>Actinomycetes</taxon>
        <taxon>Kitasatosporales</taxon>
        <taxon>Streptomycetaceae</taxon>
        <taxon>Streptomyces</taxon>
    </lineage>
</organism>
<gene>
    <name evidence="2" type="ORF">SAMN02787118_14526</name>
</gene>
<reference evidence="2 3" key="1">
    <citation type="submission" date="2016-10" db="EMBL/GenBank/DDBJ databases">
        <authorList>
            <person name="de Groot N.N."/>
        </authorList>
    </citation>
    <scope>NUCLEOTIDE SEQUENCE [LARGE SCALE GENOMIC DNA]</scope>
    <source>
        <strain evidence="2 3">OK461</strain>
    </source>
</reference>
<sequence length="165" mass="17992">MGSARPGWRWRRPPSRRRHSRTELPDLSVRPAEDQLAGYLAERRALILLDNCEHLADACAQLAKTLLSAAPELHILATSRRTLGITGEHVLTVPPLCPEDAVALLRDRAAAVRTGFQVSEANRDQAARLCADLDGLPLAIELAASRPRTFTIEQLADGSKTGSRS</sequence>
<dbReference type="EMBL" id="FONR01000045">
    <property type="protein sequence ID" value="SFH11132.1"/>
    <property type="molecule type" value="Genomic_DNA"/>
</dbReference>
<evidence type="ECO:0000256" key="1">
    <source>
        <dbReference type="SAM" id="MobiDB-lite"/>
    </source>
</evidence>
<evidence type="ECO:0000313" key="2">
    <source>
        <dbReference type="EMBL" id="SFH11132.1"/>
    </source>
</evidence>